<name>A0A8T2RZ22_CERRI</name>
<sequence>MRVTISSVAATTSSNICFSRGFSEQVAQPKAFHSSRRDASCAYSAHKYERADRSFGLYTSKAPRKAIYAAVESESSLSSANTGSNDYPPPGCTRMKVELSKPLGMILEEDKSGNIFVAEVLKGGNADKSGLIDVGDQLIATSAIVYGSEDYYQGVRVRKGMQVVRLSVFGEKFDTVMAAIGTHPAHMKVTLEIQKCARPTSTDENNGVAN</sequence>
<accession>A0A8T2RZ22</accession>
<dbReference type="PROSITE" id="PS50106">
    <property type="entry name" value="PDZ"/>
    <property type="match status" value="1"/>
</dbReference>
<dbReference type="Gene3D" id="2.30.42.10">
    <property type="match status" value="1"/>
</dbReference>
<dbReference type="AlphaFoldDB" id="A0A8T2RZ22"/>
<dbReference type="Pfam" id="PF00595">
    <property type="entry name" value="PDZ"/>
    <property type="match status" value="1"/>
</dbReference>
<keyword evidence="3" id="KW-1185">Reference proteome</keyword>
<dbReference type="InterPro" id="IPR036034">
    <property type="entry name" value="PDZ_sf"/>
</dbReference>
<dbReference type="SUPFAM" id="SSF50156">
    <property type="entry name" value="PDZ domain-like"/>
    <property type="match status" value="1"/>
</dbReference>
<protein>
    <recommendedName>
        <fullName evidence="1">PDZ domain-containing protein</fullName>
    </recommendedName>
</protein>
<evidence type="ECO:0000259" key="1">
    <source>
        <dbReference type="PROSITE" id="PS50106"/>
    </source>
</evidence>
<evidence type="ECO:0000313" key="3">
    <source>
        <dbReference type="Proteomes" id="UP000825935"/>
    </source>
</evidence>
<feature type="domain" description="PDZ" evidence="1">
    <location>
        <begin position="103"/>
        <end position="142"/>
    </location>
</feature>
<comment type="caution">
    <text evidence="2">The sequence shown here is derived from an EMBL/GenBank/DDBJ whole genome shotgun (WGS) entry which is preliminary data.</text>
</comment>
<dbReference type="InterPro" id="IPR001478">
    <property type="entry name" value="PDZ"/>
</dbReference>
<dbReference type="Proteomes" id="UP000825935">
    <property type="component" value="Chromosome 24"/>
</dbReference>
<dbReference type="OrthoDB" id="439127at2759"/>
<organism evidence="2 3">
    <name type="scientific">Ceratopteris richardii</name>
    <name type="common">Triangle waterfern</name>
    <dbReference type="NCBI Taxonomy" id="49495"/>
    <lineage>
        <taxon>Eukaryota</taxon>
        <taxon>Viridiplantae</taxon>
        <taxon>Streptophyta</taxon>
        <taxon>Embryophyta</taxon>
        <taxon>Tracheophyta</taxon>
        <taxon>Polypodiopsida</taxon>
        <taxon>Polypodiidae</taxon>
        <taxon>Polypodiales</taxon>
        <taxon>Pteridineae</taxon>
        <taxon>Pteridaceae</taxon>
        <taxon>Parkerioideae</taxon>
        <taxon>Ceratopteris</taxon>
    </lineage>
</organism>
<dbReference type="PANTHER" id="PTHR47661">
    <property type="entry name" value="PHOSPHOGLUCAN PHOSPHATASE LSF1, CHLOROPLASTIC"/>
    <property type="match status" value="1"/>
</dbReference>
<dbReference type="EMBL" id="CM035429">
    <property type="protein sequence ID" value="KAH7300718.1"/>
    <property type="molecule type" value="Genomic_DNA"/>
</dbReference>
<proteinExistence type="predicted"/>
<reference evidence="2" key="1">
    <citation type="submission" date="2021-08" db="EMBL/GenBank/DDBJ databases">
        <title>WGS assembly of Ceratopteris richardii.</title>
        <authorList>
            <person name="Marchant D.B."/>
            <person name="Chen G."/>
            <person name="Jenkins J."/>
            <person name="Shu S."/>
            <person name="Leebens-Mack J."/>
            <person name="Grimwood J."/>
            <person name="Schmutz J."/>
            <person name="Soltis P."/>
            <person name="Soltis D."/>
            <person name="Chen Z.-H."/>
        </authorList>
    </citation>
    <scope>NUCLEOTIDE SEQUENCE</scope>
    <source>
        <strain evidence="2">Whitten #5841</strain>
        <tissue evidence="2">Leaf</tissue>
    </source>
</reference>
<evidence type="ECO:0000313" key="2">
    <source>
        <dbReference type="EMBL" id="KAH7300718.1"/>
    </source>
</evidence>
<gene>
    <name evidence="2" type="ORF">KP509_24G075800</name>
</gene>